<gene>
    <name evidence="3" type="ORF">P8609_03375</name>
</gene>
<reference evidence="3 4" key="1">
    <citation type="submission" date="2023-04" db="EMBL/GenBank/DDBJ databases">
        <title>Lysobacter sp. strain UC isolated from soil sample.</title>
        <authorList>
            <person name="Choksket S."/>
            <person name="Harshvardhan F."/>
            <person name="Rana R."/>
            <person name="Patil P.B."/>
            <person name="Korpole S."/>
        </authorList>
    </citation>
    <scope>NUCLEOTIDE SEQUENCE [LARGE SCALE GENOMIC DNA]</scope>
    <source>
        <strain evidence="3 4">UC</strain>
    </source>
</reference>
<keyword evidence="1" id="KW-1133">Transmembrane helix</keyword>
<organism evidence="3 4">
    <name type="scientific">Lysobacter arvi</name>
    <dbReference type="NCBI Taxonomy" id="3038776"/>
    <lineage>
        <taxon>Bacteria</taxon>
        <taxon>Pseudomonadati</taxon>
        <taxon>Pseudomonadota</taxon>
        <taxon>Gammaproteobacteria</taxon>
        <taxon>Lysobacterales</taxon>
        <taxon>Lysobacteraceae</taxon>
        <taxon>Lysobacter</taxon>
    </lineage>
</organism>
<dbReference type="Pfam" id="PF13091">
    <property type="entry name" value="PLDc_2"/>
    <property type="match status" value="2"/>
</dbReference>
<comment type="caution">
    <text evidence="3">The sequence shown here is derived from an EMBL/GenBank/DDBJ whole genome shotgun (WGS) entry which is preliminary data.</text>
</comment>
<feature type="domain" description="PLD phosphodiesterase" evidence="2">
    <location>
        <begin position="414"/>
        <end position="441"/>
    </location>
</feature>
<dbReference type="CDD" id="cd09111">
    <property type="entry name" value="PLDc_ymdC_like_1"/>
    <property type="match status" value="1"/>
</dbReference>
<keyword evidence="4" id="KW-1185">Reference proteome</keyword>
<dbReference type="Proteomes" id="UP001233535">
    <property type="component" value="Unassembled WGS sequence"/>
</dbReference>
<accession>A0ABU1C9Z2</accession>
<evidence type="ECO:0000259" key="2">
    <source>
        <dbReference type="PROSITE" id="PS50035"/>
    </source>
</evidence>
<feature type="transmembrane region" description="Helical" evidence="1">
    <location>
        <begin position="12"/>
        <end position="34"/>
    </location>
</feature>
<dbReference type="SUPFAM" id="SSF56024">
    <property type="entry name" value="Phospholipase D/nuclease"/>
    <property type="match status" value="2"/>
</dbReference>
<dbReference type="PANTHER" id="PTHR21248:SF12">
    <property type="entry name" value="CARDIOLIPIN SYNTHASE C"/>
    <property type="match status" value="1"/>
</dbReference>
<dbReference type="EMBL" id="JARUHG010000001">
    <property type="protein sequence ID" value="MDR0182011.1"/>
    <property type="molecule type" value="Genomic_DNA"/>
</dbReference>
<dbReference type="PANTHER" id="PTHR21248">
    <property type="entry name" value="CARDIOLIPIN SYNTHASE"/>
    <property type="match status" value="1"/>
</dbReference>
<proteinExistence type="predicted"/>
<evidence type="ECO:0000313" key="3">
    <source>
        <dbReference type="EMBL" id="MDR0182011.1"/>
    </source>
</evidence>
<dbReference type="SMART" id="SM00155">
    <property type="entry name" value="PLDc"/>
    <property type="match status" value="2"/>
</dbReference>
<dbReference type="PROSITE" id="PS50035">
    <property type="entry name" value="PLD"/>
    <property type="match status" value="2"/>
</dbReference>
<dbReference type="InterPro" id="IPR025202">
    <property type="entry name" value="PLD-like_dom"/>
</dbReference>
<keyword evidence="1" id="KW-0812">Transmembrane</keyword>
<protein>
    <submittedName>
        <fullName evidence="3">Phospholipase D family protein</fullName>
    </submittedName>
</protein>
<feature type="domain" description="PLD phosphodiesterase" evidence="2">
    <location>
        <begin position="180"/>
        <end position="207"/>
    </location>
</feature>
<name>A0ABU1C9Z2_9GAMM</name>
<dbReference type="CDD" id="cd09113">
    <property type="entry name" value="PLDc_ymdC_like_2"/>
    <property type="match status" value="1"/>
</dbReference>
<keyword evidence="1" id="KW-0472">Membrane</keyword>
<dbReference type="Gene3D" id="3.30.870.10">
    <property type="entry name" value="Endonuclease Chain A"/>
    <property type="match status" value="2"/>
</dbReference>
<sequence>MVMRRPAPWQAARWLLIGGVLVLVGLAVVVLVTYRPALSPSGTSEHVMPLPPDQTEIDREIAPLLAAHPGSTGVVFLTDGVDAFGARAISARRAGRSLDIQYFIWHNDLTGRLLASEVLGAAERGVRVRILLDDMNAYGLDPHLLAMDAHRNIELRVYNPFRHREGVARALELLRRLVRVNHRMHNKAWIADGRVAIVGGRNIGDRYFEAGPQTNFRDLDLLLFGPAAEQAGGLFDLYWSSDAAVPISSLGERAPEALRAVLARVRDDARSANAKAYLDRVAASQLVGNYYRDAIAPHWTSRIEVVADPPLKWNGDHRQWLVGRLAPMISAARAKALVISPYFIPGEDGTARLAELTRRGVYVGVVTNSLAATDVHAVHSGYAKYRPRLLQNGVRLHELRPYAMTRQSPGARREGASLHTKAFVLDDERGFVGSFNVDPRSKDLNTEMGVLFDDPILGMQLRAEYLRLTTPSVSYWVYRNGDGALRWLDGTETPPAVMTREPEVGPWPRAVVRMVGWLPVEPHL</sequence>
<evidence type="ECO:0000313" key="4">
    <source>
        <dbReference type="Proteomes" id="UP001233535"/>
    </source>
</evidence>
<evidence type="ECO:0000256" key="1">
    <source>
        <dbReference type="SAM" id="Phobius"/>
    </source>
</evidence>
<dbReference type="InterPro" id="IPR001736">
    <property type="entry name" value="PLipase_D/transphosphatidylase"/>
</dbReference>
<dbReference type="RefSeq" id="WP_309261172.1">
    <property type="nucleotide sequence ID" value="NZ_JARUHG010000001.1"/>
</dbReference>